<dbReference type="GO" id="GO:0005524">
    <property type="term" value="F:ATP binding"/>
    <property type="evidence" value="ECO:0007669"/>
    <property type="project" value="UniProtKB-KW"/>
</dbReference>
<comment type="similarity">
    <text evidence="1">Belongs to the ABC transporter superfamily.</text>
</comment>
<protein>
    <submittedName>
        <fullName evidence="6">Alkylphosphonate ABC transporter, ATP-binding component</fullName>
        <ecNumber evidence="6">3.6.3.-</ecNumber>
    </submittedName>
</protein>
<keyword evidence="6" id="KW-0378">Hydrolase</keyword>
<dbReference type="EMBL" id="LR215024">
    <property type="protein sequence ID" value="VEU71023.1"/>
    <property type="molecule type" value="Genomic_DNA"/>
</dbReference>
<dbReference type="InterPro" id="IPR003593">
    <property type="entry name" value="AAA+_ATPase"/>
</dbReference>
<evidence type="ECO:0000313" key="7">
    <source>
        <dbReference type="Proteomes" id="UP000290815"/>
    </source>
</evidence>
<dbReference type="InterPro" id="IPR027417">
    <property type="entry name" value="P-loop_NTPase"/>
</dbReference>
<dbReference type="SUPFAM" id="SSF52540">
    <property type="entry name" value="P-loop containing nucleoside triphosphate hydrolases"/>
    <property type="match status" value="1"/>
</dbReference>
<dbReference type="Proteomes" id="UP000290815">
    <property type="component" value="Chromosome"/>
</dbReference>
<keyword evidence="4 6" id="KW-0067">ATP-binding</keyword>
<dbReference type="InterPro" id="IPR003439">
    <property type="entry name" value="ABC_transporter-like_ATP-bd"/>
</dbReference>
<accession>A0A449AWD4</accession>
<evidence type="ECO:0000256" key="3">
    <source>
        <dbReference type="ARBA" id="ARBA00022741"/>
    </source>
</evidence>
<evidence type="ECO:0000313" key="6">
    <source>
        <dbReference type="EMBL" id="VEU71023.1"/>
    </source>
</evidence>
<dbReference type="AlphaFoldDB" id="A0A449AWD4"/>
<evidence type="ECO:0000256" key="2">
    <source>
        <dbReference type="ARBA" id="ARBA00022448"/>
    </source>
</evidence>
<proteinExistence type="inferred from homology"/>
<dbReference type="KEGG" id="mgly:NCTC10194_00655"/>
<dbReference type="PANTHER" id="PTHR42734:SF6">
    <property type="entry name" value="MOLYBDATE IMPORT ATP-BINDING PROTEIN MOLC"/>
    <property type="match status" value="1"/>
</dbReference>
<organism evidence="6 7">
    <name type="scientific">Mycoplasmopsis glycophila</name>
    <dbReference type="NCBI Taxonomy" id="171285"/>
    <lineage>
        <taxon>Bacteria</taxon>
        <taxon>Bacillati</taxon>
        <taxon>Mycoplasmatota</taxon>
        <taxon>Mycoplasmoidales</taxon>
        <taxon>Metamycoplasmataceae</taxon>
        <taxon>Mycoplasmopsis</taxon>
    </lineage>
</organism>
<keyword evidence="3" id="KW-0547">Nucleotide-binding</keyword>
<sequence length="245" mass="28855">MLKFKNVTISYHKNYLKDSVFDDVSFYLKEGEIIGIIGKSGYGKSTILKSIFDNSLIKEGELIYNNTDILSSSRKTRKKFKKSISFIDQDNLILEDYDFYHNVLFSYDRYQNWFFKKIKYLTARELDLLWDILKKLNLEDFAFIPLTKLSSGQKQRLNIARALFNDGQIILADEPTSNLDFNNSELVMQLFKEEAKKNKLVLIAIHDLDLALKYCDKLVALKNHEIYKFIDKKDFNLAEIKEYFD</sequence>
<dbReference type="PROSITE" id="PS00211">
    <property type="entry name" value="ABC_TRANSPORTER_1"/>
    <property type="match status" value="1"/>
</dbReference>
<reference evidence="6 7" key="1">
    <citation type="submission" date="2019-01" db="EMBL/GenBank/DDBJ databases">
        <authorList>
            <consortium name="Pathogen Informatics"/>
        </authorList>
    </citation>
    <scope>NUCLEOTIDE SEQUENCE [LARGE SCALE GENOMIC DNA]</scope>
    <source>
        <strain evidence="6 7">NCTC10194</strain>
    </source>
</reference>
<keyword evidence="7" id="KW-1185">Reference proteome</keyword>
<keyword evidence="2" id="KW-0813">Transport</keyword>
<feature type="domain" description="ABC transporter" evidence="5">
    <location>
        <begin position="2"/>
        <end position="242"/>
    </location>
</feature>
<dbReference type="PANTHER" id="PTHR42734">
    <property type="entry name" value="METAL TRANSPORT SYSTEM ATP-BINDING PROTEIN TM_0124-RELATED"/>
    <property type="match status" value="1"/>
</dbReference>
<dbReference type="Pfam" id="PF00005">
    <property type="entry name" value="ABC_tran"/>
    <property type="match status" value="1"/>
</dbReference>
<name>A0A449AWD4_9BACT</name>
<dbReference type="InterPro" id="IPR050153">
    <property type="entry name" value="Metal_Ion_Import_ABC"/>
</dbReference>
<dbReference type="Gene3D" id="3.40.50.300">
    <property type="entry name" value="P-loop containing nucleotide triphosphate hydrolases"/>
    <property type="match status" value="1"/>
</dbReference>
<dbReference type="SMART" id="SM00382">
    <property type="entry name" value="AAA"/>
    <property type="match status" value="1"/>
</dbReference>
<evidence type="ECO:0000259" key="5">
    <source>
        <dbReference type="PROSITE" id="PS50893"/>
    </source>
</evidence>
<dbReference type="EC" id="3.6.3.-" evidence="6"/>
<dbReference type="RefSeq" id="WP_052352999.1">
    <property type="nucleotide sequence ID" value="NZ_LR215024.1"/>
</dbReference>
<evidence type="ECO:0000256" key="4">
    <source>
        <dbReference type="ARBA" id="ARBA00022840"/>
    </source>
</evidence>
<dbReference type="InterPro" id="IPR017871">
    <property type="entry name" value="ABC_transporter-like_CS"/>
</dbReference>
<evidence type="ECO:0000256" key="1">
    <source>
        <dbReference type="ARBA" id="ARBA00005417"/>
    </source>
</evidence>
<dbReference type="PROSITE" id="PS50893">
    <property type="entry name" value="ABC_TRANSPORTER_2"/>
    <property type="match status" value="1"/>
</dbReference>
<gene>
    <name evidence="6" type="primary">MCYN0719</name>
    <name evidence="6" type="ORF">NCTC10194_00655</name>
</gene>
<dbReference type="GO" id="GO:0016887">
    <property type="term" value="F:ATP hydrolysis activity"/>
    <property type="evidence" value="ECO:0007669"/>
    <property type="project" value="InterPro"/>
</dbReference>